<reference evidence="2 3" key="1">
    <citation type="journal article" date="2016" name="Nat. Commun.">
        <title>Thousands of microbial genomes shed light on interconnected biogeochemical processes in an aquifer system.</title>
        <authorList>
            <person name="Anantharaman K."/>
            <person name="Brown C.T."/>
            <person name="Hug L.A."/>
            <person name="Sharon I."/>
            <person name="Castelle C.J."/>
            <person name="Probst A.J."/>
            <person name="Thomas B.C."/>
            <person name="Singh A."/>
            <person name="Wilkins M.J."/>
            <person name="Karaoz U."/>
            <person name="Brodie E.L."/>
            <person name="Williams K.H."/>
            <person name="Hubbard S.S."/>
            <person name="Banfield J.F."/>
        </authorList>
    </citation>
    <scope>NUCLEOTIDE SEQUENCE [LARGE SCALE GENOMIC DNA]</scope>
</reference>
<dbReference type="EMBL" id="MHTJ01000003">
    <property type="protein sequence ID" value="OHA58666.1"/>
    <property type="molecule type" value="Genomic_DNA"/>
</dbReference>
<name>A0A1G2QDL1_9BACT</name>
<feature type="region of interest" description="Disordered" evidence="1">
    <location>
        <begin position="37"/>
        <end position="60"/>
    </location>
</feature>
<protein>
    <submittedName>
        <fullName evidence="2">Uncharacterized protein</fullName>
    </submittedName>
</protein>
<evidence type="ECO:0000313" key="3">
    <source>
        <dbReference type="Proteomes" id="UP000177043"/>
    </source>
</evidence>
<organism evidence="2 3">
    <name type="scientific">Candidatus Vogelbacteria bacterium RIFOXYD1_FULL_44_32</name>
    <dbReference type="NCBI Taxonomy" id="1802438"/>
    <lineage>
        <taxon>Bacteria</taxon>
        <taxon>Candidatus Vogeliibacteriota</taxon>
    </lineage>
</organism>
<evidence type="ECO:0000256" key="1">
    <source>
        <dbReference type="SAM" id="MobiDB-lite"/>
    </source>
</evidence>
<sequence length="60" mass="7204">MRQRSDLELSAESGEFRPFMTAEEYYDFQDRFQKQVGPELDRHAEARQASEKVAREHYVH</sequence>
<comment type="caution">
    <text evidence="2">The sequence shown here is derived from an EMBL/GenBank/DDBJ whole genome shotgun (WGS) entry which is preliminary data.</text>
</comment>
<gene>
    <name evidence="2" type="ORF">A2571_02765</name>
</gene>
<proteinExistence type="predicted"/>
<dbReference type="Proteomes" id="UP000177043">
    <property type="component" value="Unassembled WGS sequence"/>
</dbReference>
<evidence type="ECO:0000313" key="2">
    <source>
        <dbReference type="EMBL" id="OHA58666.1"/>
    </source>
</evidence>
<accession>A0A1G2QDL1</accession>
<dbReference type="AlphaFoldDB" id="A0A1G2QDL1"/>